<keyword evidence="1" id="KW-0812">Transmembrane</keyword>
<gene>
    <name evidence="2" type="ORF">J7W16_18515</name>
</gene>
<evidence type="ECO:0000313" key="2">
    <source>
        <dbReference type="EMBL" id="MBP3953120.1"/>
    </source>
</evidence>
<proteinExistence type="predicted"/>
<comment type="caution">
    <text evidence="2">The sequence shown here is derived from an EMBL/GenBank/DDBJ whole genome shotgun (WGS) entry which is preliminary data.</text>
</comment>
<sequence>MDTSMTTIIVGLLIPFILIVASVYWTMKINYSKRFTPIIMLVLLAILVFLVPAILASFGIIGGGFGIAIISVYFSVSLVLGTLVNLIVVFTIKKKSL</sequence>
<evidence type="ECO:0000256" key="1">
    <source>
        <dbReference type="SAM" id="Phobius"/>
    </source>
</evidence>
<keyword evidence="1" id="KW-0472">Membrane</keyword>
<accession>A0A940WVE4</accession>
<keyword evidence="1" id="KW-1133">Transmembrane helix</keyword>
<evidence type="ECO:0000313" key="3">
    <source>
        <dbReference type="Proteomes" id="UP000678228"/>
    </source>
</evidence>
<feature type="transmembrane region" description="Helical" evidence="1">
    <location>
        <begin position="6"/>
        <end position="26"/>
    </location>
</feature>
<dbReference type="RefSeq" id="WP_210598977.1">
    <property type="nucleotide sequence ID" value="NZ_JAGKSQ010000010.1"/>
</dbReference>
<feature type="transmembrane region" description="Helical" evidence="1">
    <location>
        <begin position="38"/>
        <end position="61"/>
    </location>
</feature>
<name>A0A940WVE4_9BACI</name>
<reference evidence="2" key="1">
    <citation type="submission" date="2021-03" db="EMBL/GenBank/DDBJ databases">
        <title>Bacillus suaedae sp. nov., isolated from Suaeda aralocaspica.</title>
        <authorList>
            <person name="Lei R.F.R."/>
        </authorList>
    </citation>
    <scope>NUCLEOTIDE SEQUENCE</scope>
    <source>
        <strain evidence="2">YZJH907-2</strain>
    </source>
</reference>
<protein>
    <recommendedName>
        <fullName evidence="4">YesK-like protein</fullName>
    </recommendedName>
</protein>
<dbReference type="AlphaFoldDB" id="A0A940WVE4"/>
<keyword evidence="3" id="KW-1185">Reference proteome</keyword>
<feature type="transmembrane region" description="Helical" evidence="1">
    <location>
        <begin position="67"/>
        <end position="92"/>
    </location>
</feature>
<evidence type="ECO:0008006" key="4">
    <source>
        <dbReference type="Google" id="ProtNLM"/>
    </source>
</evidence>
<dbReference type="EMBL" id="JAGKSQ010000010">
    <property type="protein sequence ID" value="MBP3953120.1"/>
    <property type="molecule type" value="Genomic_DNA"/>
</dbReference>
<dbReference type="Proteomes" id="UP000678228">
    <property type="component" value="Unassembled WGS sequence"/>
</dbReference>
<organism evidence="2 3">
    <name type="scientific">Halalkalibacter suaedae</name>
    <dbReference type="NCBI Taxonomy" id="2822140"/>
    <lineage>
        <taxon>Bacteria</taxon>
        <taxon>Bacillati</taxon>
        <taxon>Bacillota</taxon>
        <taxon>Bacilli</taxon>
        <taxon>Bacillales</taxon>
        <taxon>Bacillaceae</taxon>
        <taxon>Halalkalibacter</taxon>
    </lineage>
</organism>